<evidence type="ECO:0000256" key="1">
    <source>
        <dbReference type="ARBA" id="ARBA00022694"/>
    </source>
</evidence>
<dbReference type="SUPFAM" id="SSF51713">
    <property type="entry name" value="tRNA-guanine transglycosylase"/>
    <property type="match status" value="1"/>
</dbReference>
<dbReference type="AlphaFoldDB" id="A0A645HJ49"/>
<name>A0A645HJ49_9ZZZZ</name>
<dbReference type="InterPro" id="IPR036511">
    <property type="entry name" value="TGT-like_sf"/>
</dbReference>
<comment type="caution">
    <text evidence="3">The sequence shown here is derived from an EMBL/GenBank/DDBJ whole genome shotgun (WGS) entry which is preliminary data.</text>
</comment>
<keyword evidence="3" id="KW-0328">Glycosyltransferase</keyword>
<dbReference type="EC" id="2.4.2.29" evidence="3"/>
<dbReference type="InterPro" id="IPR050076">
    <property type="entry name" value="ArchSynthase1/Queuine_TRR"/>
</dbReference>
<keyword evidence="3" id="KW-0808">Transferase</keyword>
<keyword evidence="1" id="KW-0819">tRNA processing</keyword>
<dbReference type="NCBIfam" id="TIGR00449">
    <property type="entry name" value="tgt_general"/>
    <property type="match status" value="1"/>
</dbReference>
<dbReference type="InterPro" id="IPR002616">
    <property type="entry name" value="tRNA_ribo_trans-like"/>
</dbReference>
<organism evidence="3">
    <name type="scientific">bioreactor metagenome</name>
    <dbReference type="NCBI Taxonomy" id="1076179"/>
    <lineage>
        <taxon>unclassified sequences</taxon>
        <taxon>metagenomes</taxon>
        <taxon>ecological metagenomes</taxon>
    </lineage>
</organism>
<sequence>MYDIIDAVEPHMPQDKPRYLMGVGTPSNIIEAVSRGVDFFDCVMPSRNGRHGKLFTWEGTVNILNQKYETDPSPVSESCGCPCCRSFTKAYLRHLFKADEVLALRLSVLHNLWFYNELMQKLRDALDAGTFDEFREKYSGKLEQRV</sequence>
<protein>
    <submittedName>
        <fullName evidence="3">Queuine tRNA-ribosyltransferase</fullName>
        <ecNumber evidence="3">2.4.2.29</ecNumber>
    </submittedName>
</protein>
<dbReference type="Gene3D" id="3.20.20.105">
    <property type="entry name" value="Queuine tRNA-ribosyltransferase-like"/>
    <property type="match status" value="1"/>
</dbReference>
<gene>
    <name evidence="3" type="primary">tgt_49</name>
    <name evidence="3" type="ORF">SDC9_186523</name>
</gene>
<evidence type="ECO:0000313" key="3">
    <source>
        <dbReference type="EMBL" id="MPN38997.1"/>
    </source>
</evidence>
<dbReference type="EMBL" id="VSSQ01094561">
    <property type="protein sequence ID" value="MPN38997.1"/>
    <property type="molecule type" value="Genomic_DNA"/>
</dbReference>
<dbReference type="PANTHER" id="PTHR46499:SF1">
    <property type="entry name" value="QUEUINE TRNA-RIBOSYLTRANSFERASE"/>
    <property type="match status" value="1"/>
</dbReference>
<accession>A0A645HJ49</accession>
<proteinExistence type="predicted"/>
<evidence type="ECO:0000259" key="2">
    <source>
        <dbReference type="Pfam" id="PF01702"/>
    </source>
</evidence>
<dbReference type="GO" id="GO:0005829">
    <property type="term" value="C:cytosol"/>
    <property type="evidence" value="ECO:0007669"/>
    <property type="project" value="TreeGrafter"/>
</dbReference>
<dbReference type="GO" id="GO:0016757">
    <property type="term" value="F:glycosyltransferase activity"/>
    <property type="evidence" value="ECO:0007669"/>
    <property type="project" value="UniProtKB-KW"/>
</dbReference>
<dbReference type="Pfam" id="PF01702">
    <property type="entry name" value="TGT"/>
    <property type="match status" value="1"/>
</dbReference>
<dbReference type="PANTHER" id="PTHR46499">
    <property type="entry name" value="QUEUINE TRNA-RIBOSYLTRANSFERASE"/>
    <property type="match status" value="1"/>
</dbReference>
<feature type="domain" description="tRNA-guanine(15) transglycosylase-like" evidence="2">
    <location>
        <begin position="1"/>
        <end position="141"/>
    </location>
</feature>
<reference evidence="3" key="1">
    <citation type="submission" date="2019-08" db="EMBL/GenBank/DDBJ databases">
        <authorList>
            <person name="Kucharzyk K."/>
            <person name="Murdoch R.W."/>
            <person name="Higgins S."/>
            <person name="Loffler F."/>
        </authorList>
    </citation>
    <scope>NUCLEOTIDE SEQUENCE</scope>
</reference>
<dbReference type="GO" id="GO:0008616">
    <property type="term" value="P:tRNA queuosine(34) biosynthetic process"/>
    <property type="evidence" value="ECO:0007669"/>
    <property type="project" value="TreeGrafter"/>
</dbReference>